<dbReference type="InterPro" id="IPR021840">
    <property type="entry name" value="DUF3433"/>
</dbReference>
<dbReference type="Pfam" id="PF11915">
    <property type="entry name" value="DUF3433"/>
    <property type="match status" value="2"/>
</dbReference>
<comment type="caution">
    <text evidence="3">The sequence shown here is derived from an EMBL/GenBank/DDBJ whole genome shotgun (WGS) entry which is preliminary data.</text>
</comment>
<accession>A0AA38XNK6</accession>
<protein>
    <submittedName>
        <fullName evidence="3">Uncharacterized protein</fullName>
    </submittedName>
</protein>
<dbReference type="PANTHER" id="PTHR37544:SF3">
    <property type="entry name" value="SPRAY"/>
    <property type="match status" value="1"/>
</dbReference>
<proteinExistence type="predicted"/>
<keyword evidence="2" id="KW-0812">Transmembrane</keyword>
<dbReference type="PANTHER" id="PTHR37544">
    <property type="entry name" value="SPRAY-RELATED"/>
    <property type="match status" value="1"/>
</dbReference>
<dbReference type="EMBL" id="JAPDRK010000001">
    <property type="protein sequence ID" value="KAJ9616788.1"/>
    <property type="molecule type" value="Genomic_DNA"/>
</dbReference>
<feature type="compositionally biased region" description="Basic and acidic residues" evidence="1">
    <location>
        <begin position="1075"/>
        <end position="1086"/>
    </location>
</feature>
<keyword evidence="2" id="KW-1133">Transmembrane helix</keyword>
<feature type="transmembrane region" description="Helical" evidence="2">
    <location>
        <begin position="565"/>
        <end position="588"/>
    </location>
</feature>
<keyword evidence="4" id="KW-1185">Reference proteome</keyword>
<reference evidence="3" key="1">
    <citation type="submission" date="2022-10" db="EMBL/GenBank/DDBJ databases">
        <title>Culturing micro-colonial fungi from biological soil crusts in the Mojave desert and describing Neophaeococcomyces mojavensis, and introducing the new genera and species Taxawa tesnikishii.</title>
        <authorList>
            <person name="Kurbessoian T."/>
            <person name="Stajich J.E."/>
        </authorList>
    </citation>
    <scope>NUCLEOTIDE SEQUENCE</scope>
    <source>
        <strain evidence="3">TK_41</strain>
    </source>
</reference>
<evidence type="ECO:0000256" key="1">
    <source>
        <dbReference type="SAM" id="MobiDB-lite"/>
    </source>
</evidence>
<organism evidence="3 4">
    <name type="scientific">Cladophialophora chaetospira</name>
    <dbReference type="NCBI Taxonomy" id="386627"/>
    <lineage>
        <taxon>Eukaryota</taxon>
        <taxon>Fungi</taxon>
        <taxon>Dikarya</taxon>
        <taxon>Ascomycota</taxon>
        <taxon>Pezizomycotina</taxon>
        <taxon>Eurotiomycetes</taxon>
        <taxon>Chaetothyriomycetidae</taxon>
        <taxon>Chaetothyriales</taxon>
        <taxon>Herpotrichiellaceae</taxon>
        <taxon>Cladophialophora</taxon>
    </lineage>
</organism>
<feature type="region of interest" description="Disordered" evidence="1">
    <location>
        <begin position="1073"/>
        <end position="1103"/>
    </location>
</feature>
<name>A0AA38XNK6_9EURO</name>
<sequence length="1146" mass="126588">MNRKFAQAKKTVLVDYITPSMFTTLPKSIRYKHYPVSITAVAMLCLKVLAIFSTTLFETKLVPARPRSAIFTLQDEFNSDNYNEDFSDTRPLDTAFAILTRNLSAPLATNSRYAVQTFEATEDVPTTTGADGYLTVRFKTSSCPGVAISGDLDFVSNGQEVLALIAGVGCGDDFDPSIQALEPQASMLALALVSISDMVYPVNGVPVTANVNNVSAVLCTPTYQLQRAAVRLAQGGSDGSKSLQVDVQVHHTRNFTGVVSWTPAQALLQLMPESSYWHVFHDETSDYLELLVTDLGTKSKSAAFAMPEILSSALTRVYRAFGAQFAKQTLTRKVHDEIPGTYDVEGDRIVVNSITAWAIEATVALLIILATILLIHPWWRRIRMGIPRNLFDIATVLAASTDLKTLLELQQNLHGHEYRLSASNPPRIDATTMGVLHRPNDQSPKTQTFWLPTAFKPMFAIMTLAFPPTFFILLEVLFQFSQKNGHIVDLTAQNLNWVFVWTIVSTAILTSVATIFDTVQFSVNNLETHRYMTQRQSPAEQSIFRNFNGTSSLFTLYEGFRYRRLTVAAASALSILSPLLTIFASGLYSSKVTEISSSIRVTQTKWFNNSDAAVGFSSGLNDPDSTSITATLIQYDNLTYPRWTYDELALAQIEVSSSINATHVSTRLPAVRATVQCGVYPPAVLVNVSGPSYYWLHPPLSCGSSSTAYNKSTTRKLSGTVFTEASYFGGYYYEYGSNDFRATCGTFILGHVSAANDTSSIEALHCLFGVESLVVDANLSLPSYNLRQPPSVVPGTEEYFANLTLNPNSVLQPVNATQLYGAPDDGHNQQYQGFMTALTHGVDAVPAAELLSNRTRFVEALTHWYRVSMAQVMNDYYRSDGTRSLDAAGATLKTDRRWLVQNVVSTRLVQAVLLALWLLALMIYWTFKPRKILLAWDEDKEGSLNSLGFLGRLCTGIQIQAQDGLPDAETKTSKRGKSEEEVVALVDLPGLSDVPSILNDDKGNQGLLVGWNFGLGFYEVESPLHDKACPKTEAEYIDPVQGFQIRSPPFSNEQDGETILESSVGQNWLDAESTSIDRWDSGRDELPDTDYASEEGTPTPELRNDRALATGAVKNDALMQRGARIRKYGIYAVREKEKREEHLFLD</sequence>
<feature type="transmembrane region" description="Helical" evidence="2">
    <location>
        <begin position="908"/>
        <end position="927"/>
    </location>
</feature>
<keyword evidence="2" id="KW-0472">Membrane</keyword>
<feature type="transmembrane region" description="Helical" evidence="2">
    <location>
        <begin position="498"/>
        <end position="516"/>
    </location>
</feature>
<feature type="transmembrane region" description="Helical" evidence="2">
    <location>
        <begin position="459"/>
        <end position="478"/>
    </location>
</feature>
<gene>
    <name evidence="3" type="ORF">H2200_000507</name>
</gene>
<dbReference type="Proteomes" id="UP001172673">
    <property type="component" value="Unassembled WGS sequence"/>
</dbReference>
<evidence type="ECO:0000313" key="4">
    <source>
        <dbReference type="Proteomes" id="UP001172673"/>
    </source>
</evidence>
<dbReference type="AlphaFoldDB" id="A0AA38XNK6"/>
<evidence type="ECO:0000313" key="3">
    <source>
        <dbReference type="EMBL" id="KAJ9616788.1"/>
    </source>
</evidence>
<feature type="transmembrane region" description="Helical" evidence="2">
    <location>
        <begin position="357"/>
        <end position="379"/>
    </location>
</feature>
<evidence type="ECO:0000256" key="2">
    <source>
        <dbReference type="SAM" id="Phobius"/>
    </source>
</evidence>